<evidence type="ECO:0000256" key="1">
    <source>
        <dbReference type="SAM" id="SignalP"/>
    </source>
</evidence>
<reference evidence="2" key="1">
    <citation type="submission" date="2014-11" db="EMBL/GenBank/DDBJ databases">
        <authorList>
            <person name="Amaro Gonzalez C."/>
        </authorList>
    </citation>
    <scope>NUCLEOTIDE SEQUENCE</scope>
</reference>
<name>A0A0E9R2C6_ANGAN</name>
<organism evidence="2">
    <name type="scientific">Anguilla anguilla</name>
    <name type="common">European freshwater eel</name>
    <name type="synonym">Muraena anguilla</name>
    <dbReference type="NCBI Taxonomy" id="7936"/>
    <lineage>
        <taxon>Eukaryota</taxon>
        <taxon>Metazoa</taxon>
        <taxon>Chordata</taxon>
        <taxon>Craniata</taxon>
        <taxon>Vertebrata</taxon>
        <taxon>Euteleostomi</taxon>
        <taxon>Actinopterygii</taxon>
        <taxon>Neopterygii</taxon>
        <taxon>Teleostei</taxon>
        <taxon>Anguilliformes</taxon>
        <taxon>Anguillidae</taxon>
        <taxon>Anguilla</taxon>
    </lineage>
</organism>
<reference evidence="2" key="2">
    <citation type="journal article" date="2015" name="Fish Shellfish Immunol.">
        <title>Early steps in the European eel (Anguilla anguilla)-Vibrio vulnificus interaction in the gills: Role of the RtxA13 toxin.</title>
        <authorList>
            <person name="Callol A."/>
            <person name="Pajuelo D."/>
            <person name="Ebbesson L."/>
            <person name="Teles M."/>
            <person name="MacKenzie S."/>
            <person name="Amaro C."/>
        </authorList>
    </citation>
    <scope>NUCLEOTIDE SEQUENCE</scope>
</reference>
<proteinExistence type="predicted"/>
<dbReference type="EMBL" id="GBXM01085932">
    <property type="protein sequence ID" value="JAH22645.1"/>
    <property type="molecule type" value="Transcribed_RNA"/>
</dbReference>
<sequence length="63" mass="7273">MMLSWAAWCLFFVTFLLSSIPFHDDTVQTPPVSCHLSNCSISVHSLTNFTFFVCVSFNRMYLM</sequence>
<evidence type="ECO:0000313" key="2">
    <source>
        <dbReference type="EMBL" id="JAH22645.1"/>
    </source>
</evidence>
<dbReference type="AlphaFoldDB" id="A0A0E9R2C6"/>
<feature type="signal peptide" evidence="1">
    <location>
        <begin position="1"/>
        <end position="18"/>
    </location>
</feature>
<feature type="chain" id="PRO_5002431693" evidence="1">
    <location>
        <begin position="19"/>
        <end position="63"/>
    </location>
</feature>
<keyword evidence="1" id="KW-0732">Signal</keyword>
<protein>
    <submittedName>
        <fullName evidence="2">Uncharacterized protein</fullName>
    </submittedName>
</protein>
<accession>A0A0E9R2C6</accession>